<sequence length="119" mass="13320">MAQIKRVIVARSSHTLVARDRLDRDRRQNDYSGASTSADYDDDAFVAAVDNDNVIIMNAMLTLLAKHSGFENQHSVDMTNAPPPGHVFEPTGTIFELFHEDGAINVASRVLKRFFYSHI</sequence>
<keyword evidence="2" id="KW-1185">Reference proteome</keyword>
<reference evidence="1" key="2">
    <citation type="submission" date="2020-11" db="EMBL/GenBank/DDBJ databases">
        <authorList>
            <person name="McCartney M.A."/>
            <person name="Auch B."/>
            <person name="Kono T."/>
            <person name="Mallez S."/>
            <person name="Becker A."/>
            <person name="Gohl D.M."/>
            <person name="Silverstein K.A.T."/>
            <person name="Koren S."/>
            <person name="Bechman K.B."/>
            <person name="Herman A."/>
            <person name="Abrahante J.E."/>
            <person name="Garbe J."/>
        </authorList>
    </citation>
    <scope>NUCLEOTIDE SEQUENCE</scope>
    <source>
        <strain evidence="1">Duluth1</strain>
        <tissue evidence="1">Whole animal</tissue>
    </source>
</reference>
<proteinExistence type="predicted"/>
<reference evidence="1" key="1">
    <citation type="journal article" date="2019" name="bioRxiv">
        <title>The Genome of the Zebra Mussel, Dreissena polymorpha: A Resource for Invasive Species Research.</title>
        <authorList>
            <person name="McCartney M.A."/>
            <person name="Auch B."/>
            <person name="Kono T."/>
            <person name="Mallez S."/>
            <person name="Zhang Y."/>
            <person name="Obille A."/>
            <person name="Becker A."/>
            <person name="Abrahante J.E."/>
            <person name="Garbe J."/>
            <person name="Badalamenti J.P."/>
            <person name="Herman A."/>
            <person name="Mangelson H."/>
            <person name="Liachko I."/>
            <person name="Sullivan S."/>
            <person name="Sone E.D."/>
            <person name="Koren S."/>
            <person name="Silverstein K.A.T."/>
            <person name="Beckman K.B."/>
            <person name="Gohl D.M."/>
        </authorList>
    </citation>
    <scope>NUCLEOTIDE SEQUENCE</scope>
    <source>
        <strain evidence="1">Duluth1</strain>
        <tissue evidence="1">Whole animal</tissue>
    </source>
</reference>
<dbReference type="AlphaFoldDB" id="A0A9D4G9A4"/>
<evidence type="ECO:0000313" key="2">
    <source>
        <dbReference type="Proteomes" id="UP000828390"/>
    </source>
</evidence>
<comment type="caution">
    <text evidence="1">The sequence shown here is derived from an EMBL/GenBank/DDBJ whole genome shotgun (WGS) entry which is preliminary data.</text>
</comment>
<dbReference type="Proteomes" id="UP000828390">
    <property type="component" value="Unassembled WGS sequence"/>
</dbReference>
<gene>
    <name evidence="1" type="ORF">DPMN_139528</name>
</gene>
<name>A0A9D4G9A4_DREPO</name>
<dbReference type="EMBL" id="JAIWYP010000006">
    <property type="protein sequence ID" value="KAH3811123.1"/>
    <property type="molecule type" value="Genomic_DNA"/>
</dbReference>
<evidence type="ECO:0000313" key="1">
    <source>
        <dbReference type="EMBL" id="KAH3811123.1"/>
    </source>
</evidence>
<accession>A0A9D4G9A4</accession>
<protein>
    <submittedName>
        <fullName evidence="1">Uncharacterized protein</fullName>
    </submittedName>
</protein>
<organism evidence="1 2">
    <name type="scientific">Dreissena polymorpha</name>
    <name type="common">Zebra mussel</name>
    <name type="synonym">Mytilus polymorpha</name>
    <dbReference type="NCBI Taxonomy" id="45954"/>
    <lineage>
        <taxon>Eukaryota</taxon>
        <taxon>Metazoa</taxon>
        <taxon>Spiralia</taxon>
        <taxon>Lophotrochozoa</taxon>
        <taxon>Mollusca</taxon>
        <taxon>Bivalvia</taxon>
        <taxon>Autobranchia</taxon>
        <taxon>Heteroconchia</taxon>
        <taxon>Euheterodonta</taxon>
        <taxon>Imparidentia</taxon>
        <taxon>Neoheterodontei</taxon>
        <taxon>Myida</taxon>
        <taxon>Dreissenoidea</taxon>
        <taxon>Dreissenidae</taxon>
        <taxon>Dreissena</taxon>
    </lineage>
</organism>